<dbReference type="InterPro" id="IPR028909">
    <property type="entry name" value="bL21-like"/>
</dbReference>
<comment type="subunit">
    <text evidence="4">Part of the 50S ribosomal subunit. Contacts protein L20.</text>
</comment>
<comment type="caution">
    <text evidence="6">The sequence shown here is derived from an EMBL/GenBank/DDBJ whole genome shotgun (WGS) entry which is preliminary data.</text>
</comment>
<dbReference type="Proteomes" id="UP000661077">
    <property type="component" value="Unassembled WGS sequence"/>
</dbReference>
<evidence type="ECO:0000256" key="5">
    <source>
        <dbReference type="RuleBase" id="RU000562"/>
    </source>
</evidence>
<evidence type="ECO:0000313" key="6">
    <source>
        <dbReference type="EMBL" id="MBM0108615.1"/>
    </source>
</evidence>
<dbReference type="PANTHER" id="PTHR21349:SF0">
    <property type="entry name" value="LARGE RIBOSOMAL SUBUNIT PROTEIN BL21M"/>
    <property type="match status" value="1"/>
</dbReference>
<dbReference type="HAMAP" id="MF_01363">
    <property type="entry name" value="Ribosomal_bL21"/>
    <property type="match status" value="1"/>
</dbReference>
<keyword evidence="2 4" id="KW-0689">Ribosomal protein</keyword>
<comment type="similarity">
    <text evidence="1 4 5">Belongs to the bacterial ribosomal protein bL21 family.</text>
</comment>
<dbReference type="InterPro" id="IPR036164">
    <property type="entry name" value="bL21-like_sf"/>
</dbReference>
<evidence type="ECO:0000256" key="3">
    <source>
        <dbReference type="ARBA" id="ARBA00023274"/>
    </source>
</evidence>
<dbReference type="InterPro" id="IPR001787">
    <property type="entry name" value="Ribosomal_bL21"/>
</dbReference>
<organism evidence="6 7">
    <name type="scientific">Steroidobacter gossypii</name>
    <dbReference type="NCBI Taxonomy" id="2805490"/>
    <lineage>
        <taxon>Bacteria</taxon>
        <taxon>Pseudomonadati</taxon>
        <taxon>Pseudomonadota</taxon>
        <taxon>Gammaproteobacteria</taxon>
        <taxon>Steroidobacterales</taxon>
        <taxon>Steroidobacteraceae</taxon>
        <taxon>Steroidobacter</taxon>
    </lineage>
</organism>
<keyword evidence="4 5" id="KW-0694">RNA-binding</keyword>
<evidence type="ECO:0000313" key="7">
    <source>
        <dbReference type="Proteomes" id="UP000661077"/>
    </source>
</evidence>
<dbReference type="Pfam" id="PF00829">
    <property type="entry name" value="Ribosomal_L21p"/>
    <property type="match status" value="1"/>
</dbReference>
<keyword evidence="7" id="KW-1185">Reference proteome</keyword>
<evidence type="ECO:0000256" key="4">
    <source>
        <dbReference type="HAMAP-Rule" id="MF_01363"/>
    </source>
</evidence>
<dbReference type="GO" id="GO:0005840">
    <property type="term" value="C:ribosome"/>
    <property type="evidence" value="ECO:0007669"/>
    <property type="project" value="UniProtKB-KW"/>
</dbReference>
<reference evidence="6 7" key="1">
    <citation type="journal article" date="2021" name="Int. J. Syst. Evol. Microbiol.">
        <title>Steroidobacter gossypii sp. nov., isolated from soil of cotton cropping field.</title>
        <authorList>
            <person name="Huang R."/>
            <person name="Yang S."/>
            <person name="Zhen C."/>
            <person name="Liu W."/>
        </authorList>
    </citation>
    <scope>NUCLEOTIDE SEQUENCE [LARGE SCALE GENOMIC DNA]</scope>
    <source>
        <strain evidence="6 7">S1-65</strain>
    </source>
</reference>
<gene>
    <name evidence="4 6" type="primary">rplU</name>
    <name evidence="6" type="ORF">JM946_28115</name>
</gene>
<name>A0ABS1X5Z6_9GAMM</name>
<evidence type="ECO:0000256" key="2">
    <source>
        <dbReference type="ARBA" id="ARBA00022980"/>
    </source>
</evidence>
<evidence type="ECO:0000256" key="1">
    <source>
        <dbReference type="ARBA" id="ARBA00008563"/>
    </source>
</evidence>
<dbReference type="RefSeq" id="WP_203170789.1">
    <property type="nucleotide sequence ID" value="NZ_JAEVLS010000009.1"/>
</dbReference>
<proteinExistence type="inferred from homology"/>
<protein>
    <recommendedName>
        <fullName evidence="4">Large ribosomal subunit protein bL21</fullName>
    </recommendedName>
</protein>
<dbReference type="NCBIfam" id="TIGR00061">
    <property type="entry name" value="L21"/>
    <property type="match status" value="1"/>
</dbReference>
<accession>A0ABS1X5Z6</accession>
<sequence>MYAVISTGGKQYRVSEGQVLRVEKLEAEAGADVEFDKVLLVGSGDQVKIGSPFLSGGKVTATVQSHGKGDKKVIVKFRRRKHYLRQGTHRQPFTEVKVTGIVGG</sequence>
<keyword evidence="4 5" id="KW-0699">rRNA-binding</keyword>
<comment type="function">
    <text evidence="4 5">This protein binds to 23S rRNA in the presence of protein L20.</text>
</comment>
<dbReference type="SUPFAM" id="SSF141091">
    <property type="entry name" value="L21p-like"/>
    <property type="match status" value="1"/>
</dbReference>
<keyword evidence="3 4" id="KW-0687">Ribonucleoprotein</keyword>
<dbReference type="PANTHER" id="PTHR21349">
    <property type="entry name" value="50S RIBOSOMAL PROTEIN L21"/>
    <property type="match status" value="1"/>
</dbReference>
<dbReference type="EMBL" id="JAEVLS010000009">
    <property type="protein sequence ID" value="MBM0108615.1"/>
    <property type="molecule type" value="Genomic_DNA"/>
</dbReference>